<accession>E3HTT6</accession>
<evidence type="ECO:0000313" key="2">
    <source>
        <dbReference type="Proteomes" id="UP000006876"/>
    </source>
</evidence>
<dbReference type="PATRIC" id="fig|762376.5.peg.4060"/>
<evidence type="ECO:0000313" key="1">
    <source>
        <dbReference type="EMBL" id="ADP17376.1"/>
    </source>
</evidence>
<proteinExistence type="predicted"/>
<dbReference type="KEGG" id="axy:AXYL_04056"/>
<name>E3HTT6_ACHXA</name>
<gene>
    <name evidence="1" type="ordered locus">AXYL_04056</name>
</gene>
<dbReference type="EMBL" id="CP002287">
    <property type="protein sequence ID" value="ADP17376.1"/>
    <property type="molecule type" value="Genomic_DNA"/>
</dbReference>
<dbReference type="AlphaFoldDB" id="E3HTT6"/>
<dbReference type="HOGENOM" id="CLU_2696012_0_0_4"/>
<dbReference type="Proteomes" id="UP000006876">
    <property type="component" value="Chromosome"/>
</dbReference>
<sequence length="73" mass="7959">MKTIQLIDVAHVEAAAQEMAKYAESCRRAAKDVPILADIYTAQALSGDMAARYLRTIIEQHGRIAAASQQQEG</sequence>
<dbReference type="RefSeq" id="WP_013394687.1">
    <property type="nucleotide sequence ID" value="NC_014640.1"/>
</dbReference>
<protein>
    <submittedName>
        <fullName evidence="1">Uncharacterized protein</fullName>
    </submittedName>
</protein>
<dbReference type="STRING" id="762376.AXYL_04056"/>
<organism evidence="1 2">
    <name type="scientific">Achromobacter xylosoxidans (strain A8)</name>
    <dbReference type="NCBI Taxonomy" id="762376"/>
    <lineage>
        <taxon>Bacteria</taxon>
        <taxon>Pseudomonadati</taxon>
        <taxon>Pseudomonadota</taxon>
        <taxon>Betaproteobacteria</taxon>
        <taxon>Burkholderiales</taxon>
        <taxon>Alcaligenaceae</taxon>
        <taxon>Achromobacter</taxon>
    </lineage>
</organism>
<reference evidence="1 2" key="1">
    <citation type="journal article" date="2011" name="J. Bacteriol.">
        <title>Complete genome sequence of the haloaromatic acid-degrading bacterium Achromobacter xylosoxidans A8.</title>
        <authorList>
            <person name="Strnad H."/>
            <person name="Ridl J."/>
            <person name="Paces J."/>
            <person name="Kolar M."/>
            <person name="Vlcek C."/>
            <person name="Paces V."/>
        </authorList>
    </citation>
    <scope>NUCLEOTIDE SEQUENCE [LARGE SCALE GENOMIC DNA]</scope>
    <source>
        <strain evidence="1 2">A8</strain>
    </source>
</reference>